<organism evidence="1">
    <name type="scientific">marine sediment metagenome</name>
    <dbReference type="NCBI Taxonomy" id="412755"/>
    <lineage>
        <taxon>unclassified sequences</taxon>
        <taxon>metagenomes</taxon>
        <taxon>ecological metagenomes</taxon>
    </lineage>
</organism>
<sequence>MENSIDKTQVNLKVWRRSRNDLRLLFALTGESMTSIIHRLVLAELKRVKSSKDDNSQGV</sequence>
<name>A0A0F9CH29_9ZZZZ</name>
<protein>
    <submittedName>
        <fullName evidence="1">Uncharacterized protein</fullName>
    </submittedName>
</protein>
<comment type="caution">
    <text evidence="1">The sequence shown here is derived from an EMBL/GenBank/DDBJ whole genome shotgun (WGS) entry which is preliminary data.</text>
</comment>
<dbReference type="EMBL" id="LAZR01033329">
    <property type="protein sequence ID" value="KKL48414.1"/>
    <property type="molecule type" value="Genomic_DNA"/>
</dbReference>
<gene>
    <name evidence="1" type="ORF">LCGC14_2325800</name>
</gene>
<evidence type="ECO:0000313" key="1">
    <source>
        <dbReference type="EMBL" id="KKL48414.1"/>
    </source>
</evidence>
<accession>A0A0F9CH29</accession>
<proteinExistence type="predicted"/>
<reference evidence="1" key="1">
    <citation type="journal article" date="2015" name="Nature">
        <title>Complex archaea that bridge the gap between prokaryotes and eukaryotes.</title>
        <authorList>
            <person name="Spang A."/>
            <person name="Saw J.H."/>
            <person name="Jorgensen S.L."/>
            <person name="Zaremba-Niedzwiedzka K."/>
            <person name="Martijn J."/>
            <person name="Lind A.E."/>
            <person name="van Eijk R."/>
            <person name="Schleper C."/>
            <person name="Guy L."/>
            <person name="Ettema T.J."/>
        </authorList>
    </citation>
    <scope>NUCLEOTIDE SEQUENCE</scope>
</reference>
<dbReference type="AlphaFoldDB" id="A0A0F9CH29"/>